<comment type="caution">
    <text evidence="2">The sequence shown here is derived from an EMBL/GenBank/DDBJ whole genome shotgun (WGS) entry which is preliminary data.</text>
</comment>
<organism evidence="2 3">
    <name type="scientific">Imshaugia aleurites</name>
    <dbReference type="NCBI Taxonomy" id="172621"/>
    <lineage>
        <taxon>Eukaryota</taxon>
        <taxon>Fungi</taxon>
        <taxon>Dikarya</taxon>
        <taxon>Ascomycota</taxon>
        <taxon>Pezizomycotina</taxon>
        <taxon>Lecanoromycetes</taxon>
        <taxon>OSLEUM clade</taxon>
        <taxon>Lecanoromycetidae</taxon>
        <taxon>Lecanorales</taxon>
        <taxon>Lecanorineae</taxon>
        <taxon>Parmeliaceae</taxon>
        <taxon>Imshaugia</taxon>
    </lineage>
</organism>
<dbReference type="Proteomes" id="UP000664534">
    <property type="component" value="Unassembled WGS sequence"/>
</dbReference>
<dbReference type="EMBL" id="CAJPDT010000011">
    <property type="protein sequence ID" value="CAF9913033.1"/>
    <property type="molecule type" value="Genomic_DNA"/>
</dbReference>
<feature type="region of interest" description="Disordered" evidence="1">
    <location>
        <begin position="123"/>
        <end position="186"/>
    </location>
</feature>
<keyword evidence="3" id="KW-1185">Reference proteome</keyword>
<evidence type="ECO:0000313" key="3">
    <source>
        <dbReference type="Proteomes" id="UP000664534"/>
    </source>
</evidence>
<feature type="region of interest" description="Disordered" evidence="1">
    <location>
        <begin position="241"/>
        <end position="312"/>
    </location>
</feature>
<gene>
    <name evidence="2" type="ORF">IMSHALPRED_000884</name>
</gene>
<evidence type="ECO:0000313" key="2">
    <source>
        <dbReference type="EMBL" id="CAF9913033.1"/>
    </source>
</evidence>
<feature type="compositionally biased region" description="Polar residues" evidence="1">
    <location>
        <begin position="267"/>
        <end position="280"/>
    </location>
</feature>
<feature type="region of interest" description="Disordered" evidence="1">
    <location>
        <begin position="768"/>
        <end position="795"/>
    </location>
</feature>
<feature type="compositionally biased region" description="Polar residues" evidence="1">
    <location>
        <begin position="1"/>
        <end position="13"/>
    </location>
</feature>
<name>A0A8H3EZF2_9LECA</name>
<protein>
    <recommendedName>
        <fullName evidence="4">VWFA domain-containing protein</fullName>
    </recommendedName>
</protein>
<accession>A0A8H3EZF2</accession>
<evidence type="ECO:0000256" key="1">
    <source>
        <dbReference type="SAM" id="MobiDB-lite"/>
    </source>
</evidence>
<reference evidence="2" key="1">
    <citation type="submission" date="2021-03" db="EMBL/GenBank/DDBJ databases">
        <authorList>
            <person name="Tagirdzhanova G."/>
        </authorList>
    </citation>
    <scope>NUCLEOTIDE SEQUENCE</scope>
</reference>
<feature type="compositionally biased region" description="Polar residues" evidence="1">
    <location>
        <begin position="35"/>
        <end position="53"/>
    </location>
</feature>
<evidence type="ECO:0008006" key="4">
    <source>
        <dbReference type="Google" id="ProtNLM"/>
    </source>
</evidence>
<feature type="compositionally biased region" description="Polar residues" evidence="1">
    <location>
        <begin position="245"/>
        <end position="259"/>
    </location>
</feature>
<feature type="region of interest" description="Disordered" evidence="1">
    <location>
        <begin position="1"/>
        <end position="67"/>
    </location>
</feature>
<dbReference type="OrthoDB" id="5213862at2759"/>
<proteinExistence type="predicted"/>
<dbReference type="AlphaFoldDB" id="A0A8H3EZF2"/>
<sequence length="895" mass="98295">MSIANGLSRNPVSNGGFGDPDLTPKPLRISKREQAGTSVNSSLSIRESQTHRNLQALAPSKRSSTPVNSTLLDLSLQDVAAPTSQWDRRNTFLHVHKQRQSEPINTNTATLTAISQEPIGFSPFNPHARSRDSCPPMGQLRGSSDETRPASKRAVTTGTYRRPNPLSPVHEVLSPPSASSAQRAGQRRAVTNVEAFRKDLDTSKSLPHQVLRKQRTIKNSLMSRMMSGLTNRTQVSLAALRSESNDMQTPLESSPPTSSRARKNMHALSQSDSSTGTDTYCRSDLQGALAALPTPPDSIDTSPTTAGSLNSRPSMRWERFRELCTPVDAVMMGVELTLTPEYNQLSSEKGQSMWVSLDIKGNTNSTSSVQDVWSQHTGLDVVVVIDNSLYTSPAALMASCETARVLASILNATTDRLAIICTSTTDTSGAHFKVVKDLSQVKMHRIKTALDGITSSMNKQRANAWVDAIDWAQEMLLKSTVPDPDEEPLQDTFGHIFLLTPDADGLPFQSLAHEELTFHVISPASALRTEQSSIHCNGWKLRSLSGNDTQAVNSKKDLDPMGMANRLRILIPQARSGKILGNLTDLFLNVSAGPDCVVEGHLGKYKFAELHPGEVFTVLFKLKVSPTTAQGYSSSRTPVLSSEAEITDAKILTATLSYKHSLLPAGTMCSVINECYVKRPYSDPQLKPSPSKFELLQAKDCTVLVEKRLAYHLATHGSPRSALTTLHEEFGDRLEFSACPDYINVLTKELKYQARIVERRDIEALPKSPSAVHVANSPSKKCGESSFGGQRYKPQHRATSDIPTEELFNAKPALAVLSVKESREQLRTDEARRIWGDMRKMKRPHNEIVRGRSISSPLDEARKHGIRELAIRNKRSIGSDSLRSLFSLKDSKILG</sequence>
<feature type="compositionally biased region" description="Low complexity" evidence="1">
    <location>
        <begin position="174"/>
        <end position="186"/>
    </location>
</feature>